<feature type="compositionally biased region" description="Polar residues" evidence="11">
    <location>
        <begin position="619"/>
        <end position="648"/>
    </location>
</feature>
<accession>A0A2S4PVX7</accession>
<dbReference type="OrthoDB" id="8918678at2759"/>
<feature type="compositionally biased region" description="Polar residues" evidence="11">
    <location>
        <begin position="1844"/>
        <end position="1862"/>
    </location>
</feature>
<feature type="region of interest" description="Disordered" evidence="11">
    <location>
        <begin position="729"/>
        <end position="847"/>
    </location>
</feature>
<sequence>MSSDISYTPWNPALMPNASKVALTECASPVQTSPLYLDLDHNDGNLQQDLDTSSLDVIQDKASEEIVIETTLTSKTDRNESSHLHNTALSANNYDSIELAIKPTGEEAPKIVAAGNVKTELKVQGVGKKRSQSKHNSTMSFTRTVSEEVTWTDDEIDFDWNLHPTEKESPELKMKSDQANLRPQATSQPYAENQVNLGQADKKREEQDQSSNDKHGDEDITAATRLVKRLSMIDVQPNKIALRKSINSEADELNFRDFFHKKSIDEEFQVRESLSTLINEQKLLPGSTHADDSESNQVNDNSCQLNKKVEGLDDLKLADQSGSESNLRVLQSFDCEVEEHAPDSLQESLKDTNKDNRNIQMSKYVASSVSTSISQKIVDLEISPTQRTINIESQSSEDELAAKWREALSNDVADDDLLDDDLLSDDDEHNHTLQQKQNDPATLFGSDDEGFLENEEENSYDILNENNNNLTSSLAIDTSLQGISSESHTNNQTINTSNHFTPTDMSIIGLDSRNHNRSSAPLFNEQLNYSGSQVLPLSTSSQPTSNFSLPQNNERPNIPKARSFASMSKGGYSSPYDLPMDVVPKKRMSVQPTNRPIFSGSNLASRNSSIPSNPSLPPKTSTSIKPVQAKFSNNNQPDNIVKSSQSNFFEDLPISSKPKTTSRRSSLYNSTPKSQAPPVGTGTSQSTTLVSESNLSTHIQQHPAQPIELQPKQAPIIAERIDPHTSLSSAYFPATLPSQNQKIPPNPPQTSYNPVSHIGTKQYAPQNNNSHPVPASMRLHHPRTSSPLAQFKKSQNDHSMSINSRSNSADYQKSLLGYESKTRSLSPTREVDEGDQSSSLQNQAHNQTALTNQISIQSHLNMFSTRNTLSRTISSPSKYSFNNTFEQNSDVNPLPFAPPQRPKTQSPKSMLISSNSRKVKSHHHQRSASSEPPILSPSLNTSYSQPDNLNTPKTIDYLRREINYVIPNDGRELDPLQRWKGSPVFAWGVAGSIVYSFPMDVPQYRTNDSSQMILRYPGEIKSQNIKDHSLLNSLVAQFPGPLRNKSKKKDVIAWLTTGIEFLESNIIDCWTSPHLSGDKKRLEERIMLWKILRIFIEYDGNLEGSPDVQKGVREIIIPGLNNEKSLEVPLYTTGAELLDFPASRTTKIRGEAIDPATVDKIKIYLSQGERAKAVWEAVDKRLWAHAFLISNTVSQDLYKQVTQEFVQKEVRIIDDASQPLAFLYEIFAGNFEESIDELVPPSARAGFQMVSTSNDGEPSQDALAGLDKWRESLNLVLSNRNAEDARALIALGNLLTGYGRIEAAHICFIFSRHLAVFNGNDDPLANIVLIGSDHQRQPFDFDRELESILISEIFDYGLSLSNQSIAAVSSPHLTVYKLYYAKVLAEHGFRDKALNYCEVITASTTSQTRRLPYHHDLLISEVEDLTRRLKRSPSSESSSWISKPSIDKAKGTVWATFNKFVVGEESNTKDNTPNLNVATDVNPFSKAAGGTSIIGSSPSSIELPNLYTNTLGMNNNNNNHNNINNHNNYSPITVASSRYAPGSTYQTQNHDSYLTNIQGPQNFRLAGGNFSSEYNPYKPQRSITSNHDHDYLRSQQTTVENSNLSQKASHLTPQSNTSYGTSAIYQEASLVNHIPSKEQLCSGPDLTQLQITSDNFQESIISSSENPSQNVLIKGQELSNKYEATISNSYEPPAAEYEPLLAIKNDNYESHENLAGQKSNIDNEFQSTEVVENLTAREKSREEKDREVDEAFRRAAEADAKKIRDSAPAKKGWGIASWFGGGTKKTQEETSLTKPIRAKLGEASSFVYDPELKRWVNKKAGAENTDTKPSTPPPPKAFGPPRSVNMTPNPRRQSVTTTSSSGARPPMNLRLSSEKIIAKSTQQSDNEPATTGTTDTMLHPPGLTRTASSNSNLPPSRPGTSMSNASSIDDLLGPPTLTRRSGAKTRKKGRGYVDVMSDTITS</sequence>
<dbReference type="GO" id="GO:0070973">
    <property type="term" value="P:protein localization to endoplasmic reticulum exit site"/>
    <property type="evidence" value="ECO:0007669"/>
    <property type="project" value="TreeGrafter"/>
</dbReference>
<feature type="region of interest" description="Disordered" evidence="11">
    <location>
        <begin position="880"/>
        <end position="952"/>
    </location>
</feature>
<feature type="compositionally biased region" description="Polar residues" evidence="11">
    <location>
        <begin position="177"/>
        <end position="197"/>
    </location>
</feature>
<dbReference type="GO" id="GO:0007030">
    <property type="term" value="P:Golgi organization"/>
    <property type="evidence" value="ECO:0007669"/>
    <property type="project" value="TreeGrafter"/>
</dbReference>
<dbReference type="Proteomes" id="UP000237438">
    <property type="component" value="Unassembled WGS sequence"/>
</dbReference>
<evidence type="ECO:0000256" key="11">
    <source>
        <dbReference type="SAM" id="MobiDB-lite"/>
    </source>
</evidence>
<gene>
    <name evidence="14" type="ORF">EPUL_002609</name>
</gene>
<keyword evidence="5 10" id="KW-0931">ER-Golgi transport</keyword>
<feature type="compositionally biased region" description="Basic residues" evidence="11">
    <location>
        <begin position="917"/>
        <end position="926"/>
    </location>
</feature>
<feature type="domain" description="Sec16 central conserved" evidence="13">
    <location>
        <begin position="983"/>
        <end position="1100"/>
    </location>
</feature>
<evidence type="ECO:0000313" key="14">
    <source>
        <dbReference type="EMBL" id="POS86175.1"/>
    </source>
</evidence>
<dbReference type="Pfam" id="PF12931">
    <property type="entry name" value="TPR_Sec16"/>
    <property type="match status" value="1"/>
</dbReference>
<dbReference type="GO" id="GO:0006914">
    <property type="term" value="P:autophagy"/>
    <property type="evidence" value="ECO:0007669"/>
    <property type="project" value="UniProtKB-KW"/>
</dbReference>
<dbReference type="InterPro" id="IPR024340">
    <property type="entry name" value="Sec16_CCD"/>
</dbReference>
<evidence type="ECO:0000256" key="4">
    <source>
        <dbReference type="ARBA" id="ARBA00022824"/>
    </source>
</evidence>
<feature type="compositionally biased region" description="Polar residues" evidence="11">
    <location>
        <begin position="797"/>
        <end position="811"/>
    </location>
</feature>
<dbReference type="GO" id="GO:0005789">
    <property type="term" value="C:endoplasmic reticulum membrane"/>
    <property type="evidence" value="ECO:0007669"/>
    <property type="project" value="UniProtKB-SubCell"/>
</dbReference>
<feature type="domain" description="Sec16 Sec23-binding" evidence="12">
    <location>
        <begin position="1162"/>
        <end position="1464"/>
    </location>
</feature>
<feature type="region of interest" description="Disordered" evidence="11">
    <location>
        <begin position="588"/>
        <end position="708"/>
    </location>
</feature>
<evidence type="ECO:0000256" key="8">
    <source>
        <dbReference type="ARBA" id="ARBA00023136"/>
    </source>
</evidence>
<comment type="caution">
    <text evidence="14">The sequence shown here is derived from an EMBL/GenBank/DDBJ whole genome shotgun (WGS) entry which is preliminary data.</text>
</comment>
<protein>
    <recommendedName>
        <fullName evidence="10">Protein transport protein sec16</fullName>
    </recommendedName>
</protein>
<dbReference type="CDD" id="cd09233">
    <property type="entry name" value="ACE1-Sec16-like"/>
    <property type="match status" value="1"/>
</dbReference>
<evidence type="ECO:0000256" key="6">
    <source>
        <dbReference type="ARBA" id="ARBA00022927"/>
    </source>
</evidence>
<feature type="compositionally biased region" description="Polar residues" evidence="11">
    <location>
        <begin position="590"/>
        <end position="604"/>
    </location>
</feature>
<feature type="region of interest" description="Disordered" evidence="11">
    <location>
        <begin position="1817"/>
        <end position="1962"/>
    </location>
</feature>
<feature type="compositionally biased region" description="Polar residues" evidence="11">
    <location>
        <begin position="937"/>
        <end position="952"/>
    </location>
</feature>
<feature type="compositionally biased region" description="Polar residues" evidence="11">
    <location>
        <begin position="902"/>
        <end position="916"/>
    </location>
</feature>
<comment type="subcellular location">
    <subcellularLocation>
        <location evidence="1">Endoplasmic reticulum membrane</location>
        <topology evidence="1">Peripheral membrane protein</topology>
        <orientation evidence="1">Cytoplasmic side</orientation>
    </subcellularLocation>
</comment>
<reference evidence="14 15" key="1">
    <citation type="submission" date="2017-10" db="EMBL/GenBank/DDBJ databases">
        <title>Development of genomic resources for the powdery mildew, Erysiphe pulchra.</title>
        <authorList>
            <person name="Wadl P.A."/>
            <person name="Mack B.M."/>
            <person name="Moore G."/>
            <person name="Beltz S.B."/>
        </authorList>
    </citation>
    <scope>NUCLEOTIDE SEQUENCE [LARGE SCALE GENOMIC DNA]</scope>
    <source>
        <strain evidence="14">Cflorida</strain>
    </source>
</reference>
<name>A0A2S4PVX7_9PEZI</name>
<evidence type="ECO:0000256" key="5">
    <source>
        <dbReference type="ARBA" id="ARBA00022892"/>
    </source>
</evidence>
<dbReference type="GO" id="GO:0012507">
    <property type="term" value="C:ER to Golgi transport vesicle membrane"/>
    <property type="evidence" value="ECO:0007669"/>
    <property type="project" value="TreeGrafter"/>
</dbReference>
<feature type="compositionally biased region" description="Polar residues" evidence="11">
    <location>
        <begin position="880"/>
        <end position="891"/>
    </location>
</feature>
<feature type="compositionally biased region" description="Polar residues" evidence="11">
    <location>
        <begin position="836"/>
        <end position="847"/>
    </location>
</feature>
<evidence type="ECO:0000256" key="10">
    <source>
        <dbReference type="RuleBase" id="RU364101"/>
    </source>
</evidence>
<evidence type="ECO:0000256" key="2">
    <source>
        <dbReference type="ARBA" id="ARBA00005927"/>
    </source>
</evidence>
<keyword evidence="6 10" id="KW-0653">Protein transport</keyword>
<feature type="compositionally biased region" description="Low complexity" evidence="11">
    <location>
        <begin position="655"/>
        <end position="666"/>
    </location>
</feature>
<proteinExistence type="inferred from homology"/>
<keyword evidence="3 10" id="KW-0813">Transport</keyword>
<comment type="function">
    <text evidence="9 10">Involved in the initiation of assembly of the COPII coat required for the formation of transport vesicles from the endoplasmic reticulum (ER) and the selection of cargo molecules. Also involved in autophagy.</text>
</comment>
<dbReference type="PANTHER" id="PTHR13402">
    <property type="entry name" value="RGPR-RELATED"/>
    <property type="match status" value="1"/>
</dbReference>
<comment type="similarity">
    <text evidence="2 10">Belongs to the SEC16 family.</text>
</comment>
<dbReference type="GO" id="GO:0016192">
    <property type="term" value="P:vesicle-mediated transport"/>
    <property type="evidence" value="ECO:0007669"/>
    <property type="project" value="UniProtKB-KW"/>
</dbReference>
<feature type="compositionally biased region" description="Polar residues" evidence="11">
    <location>
        <begin position="1905"/>
        <end position="1927"/>
    </location>
</feature>
<keyword evidence="7 10" id="KW-0072">Autophagy</keyword>
<dbReference type="Gene3D" id="1.25.40.1030">
    <property type="match status" value="1"/>
</dbReference>
<keyword evidence="8 10" id="KW-0472">Membrane</keyword>
<keyword evidence="4 10" id="KW-0256">Endoplasmic reticulum</keyword>
<feature type="compositionally biased region" description="Polar residues" evidence="11">
    <location>
        <begin position="736"/>
        <end position="754"/>
    </location>
</feature>
<feature type="region of interest" description="Disordered" evidence="11">
    <location>
        <begin position="161"/>
        <end position="220"/>
    </location>
</feature>
<evidence type="ECO:0000256" key="7">
    <source>
        <dbReference type="ARBA" id="ARBA00023006"/>
    </source>
</evidence>
<feature type="compositionally biased region" description="Basic residues" evidence="11">
    <location>
        <begin position="1941"/>
        <end position="1950"/>
    </location>
</feature>
<dbReference type="Pfam" id="PF12932">
    <property type="entry name" value="Sec16"/>
    <property type="match status" value="1"/>
</dbReference>
<organism evidence="14 15">
    <name type="scientific">Erysiphe pulchra</name>
    <dbReference type="NCBI Taxonomy" id="225359"/>
    <lineage>
        <taxon>Eukaryota</taxon>
        <taxon>Fungi</taxon>
        <taxon>Dikarya</taxon>
        <taxon>Ascomycota</taxon>
        <taxon>Pezizomycotina</taxon>
        <taxon>Leotiomycetes</taxon>
        <taxon>Erysiphales</taxon>
        <taxon>Erysiphaceae</taxon>
        <taxon>Erysiphe</taxon>
    </lineage>
</organism>
<dbReference type="EMBL" id="PEDP01000391">
    <property type="protein sequence ID" value="POS86175.1"/>
    <property type="molecule type" value="Genomic_DNA"/>
</dbReference>
<feature type="compositionally biased region" description="Polar residues" evidence="11">
    <location>
        <begin position="534"/>
        <end position="555"/>
    </location>
</feature>
<dbReference type="PANTHER" id="PTHR13402:SF6">
    <property type="entry name" value="SECRETORY 16, ISOFORM I"/>
    <property type="match status" value="1"/>
</dbReference>
<dbReference type="InterPro" id="IPR024298">
    <property type="entry name" value="Sec16_Sec23-bd"/>
</dbReference>
<evidence type="ECO:0000256" key="3">
    <source>
        <dbReference type="ARBA" id="ARBA00022448"/>
    </source>
</evidence>
<evidence type="ECO:0000256" key="1">
    <source>
        <dbReference type="ARBA" id="ARBA00004397"/>
    </source>
</evidence>
<feature type="compositionally biased region" description="Polar residues" evidence="11">
    <location>
        <begin position="681"/>
        <end position="703"/>
    </location>
</feature>
<feature type="compositionally biased region" description="Basic and acidic residues" evidence="11">
    <location>
        <begin position="200"/>
        <end position="218"/>
    </location>
</feature>
<dbReference type="GO" id="GO:0070971">
    <property type="term" value="C:endoplasmic reticulum exit site"/>
    <property type="evidence" value="ECO:0007669"/>
    <property type="project" value="TreeGrafter"/>
</dbReference>
<evidence type="ECO:0000259" key="13">
    <source>
        <dbReference type="Pfam" id="PF12932"/>
    </source>
</evidence>
<dbReference type="GO" id="GO:0015031">
    <property type="term" value="P:protein transport"/>
    <property type="evidence" value="ECO:0007669"/>
    <property type="project" value="UniProtKB-KW"/>
</dbReference>
<evidence type="ECO:0000313" key="15">
    <source>
        <dbReference type="Proteomes" id="UP000237438"/>
    </source>
</evidence>
<keyword evidence="15" id="KW-1185">Reference proteome</keyword>
<evidence type="ECO:0000259" key="12">
    <source>
        <dbReference type="Pfam" id="PF12931"/>
    </source>
</evidence>
<feature type="compositionally biased region" description="Basic and acidic residues" evidence="11">
    <location>
        <begin position="164"/>
        <end position="176"/>
    </location>
</feature>
<feature type="region of interest" description="Disordered" evidence="11">
    <location>
        <begin position="534"/>
        <end position="558"/>
    </location>
</feature>
<feature type="region of interest" description="Disordered" evidence="11">
    <location>
        <begin position="419"/>
        <end position="448"/>
    </location>
</feature>
<feature type="compositionally biased region" description="Polar residues" evidence="11">
    <location>
        <begin position="1879"/>
        <end position="1896"/>
    </location>
</feature>
<dbReference type="STRING" id="225359.A0A2S4PVX7"/>
<evidence type="ECO:0000256" key="9">
    <source>
        <dbReference type="ARBA" id="ARBA00024687"/>
    </source>
</evidence>
<dbReference type="FunFam" id="1.25.40.1030:FF:000008">
    <property type="entry name" value="Protein transport protein sec16"/>
    <property type="match status" value="1"/>
</dbReference>